<reference evidence="3 4" key="1">
    <citation type="submission" date="2020-08" db="EMBL/GenBank/DDBJ databases">
        <title>Genomic Encyclopedia of Type Strains, Phase IV (KMG-IV): sequencing the most valuable type-strain genomes for metagenomic binning, comparative biology and taxonomic classification.</title>
        <authorList>
            <person name="Goeker M."/>
        </authorList>
    </citation>
    <scope>NUCLEOTIDE SEQUENCE [LARGE SCALE GENOMIC DNA]</scope>
    <source>
        <strain evidence="3 4">DSM 26718</strain>
    </source>
</reference>
<protein>
    <recommendedName>
        <fullName evidence="5">Quinol oxidase subunit 4</fullName>
    </recommendedName>
</protein>
<keyword evidence="2" id="KW-0732">Signal</keyword>
<evidence type="ECO:0000256" key="2">
    <source>
        <dbReference type="SAM" id="SignalP"/>
    </source>
</evidence>
<comment type="caution">
    <text evidence="3">The sequence shown here is derived from an EMBL/GenBank/DDBJ whole genome shotgun (WGS) entry which is preliminary data.</text>
</comment>
<dbReference type="PROSITE" id="PS51257">
    <property type="entry name" value="PROKAR_LIPOPROTEIN"/>
    <property type="match status" value="1"/>
</dbReference>
<proteinExistence type="predicted"/>
<name>A0A7W9WCM0_9BACT</name>
<evidence type="ECO:0000256" key="1">
    <source>
        <dbReference type="SAM" id="MobiDB-lite"/>
    </source>
</evidence>
<sequence>MKPILLLSALALLLGSASCSQDTTAMEKPREYRSVSMEKSRRSNDKSQFKRNHSPIGLGIDLNSNNPHKFRMVNAPKRYKYSKGGR</sequence>
<keyword evidence="4" id="KW-1185">Reference proteome</keyword>
<dbReference type="EMBL" id="JACHGG010000002">
    <property type="protein sequence ID" value="MBB6058792.1"/>
    <property type="molecule type" value="Genomic_DNA"/>
</dbReference>
<dbReference type="RefSeq" id="WP_183403033.1">
    <property type="nucleotide sequence ID" value="NZ_JACHGG010000002.1"/>
</dbReference>
<organism evidence="3 4">
    <name type="scientific">Hymenobacter luteus</name>
    <dbReference type="NCBI Taxonomy" id="1411122"/>
    <lineage>
        <taxon>Bacteria</taxon>
        <taxon>Pseudomonadati</taxon>
        <taxon>Bacteroidota</taxon>
        <taxon>Cytophagia</taxon>
        <taxon>Cytophagales</taxon>
        <taxon>Hymenobacteraceae</taxon>
        <taxon>Hymenobacter</taxon>
    </lineage>
</organism>
<evidence type="ECO:0008006" key="5">
    <source>
        <dbReference type="Google" id="ProtNLM"/>
    </source>
</evidence>
<accession>A0A7W9WCM0</accession>
<feature type="region of interest" description="Disordered" evidence="1">
    <location>
        <begin position="20"/>
        <end position="69"/>
    </location>
</feature>
<dbReference type="AlphaFoldDB" id="A0A7W9WCM0"/>
<evidence type="ECO:0000313" key="4">
    <source>
        <dbReference type="Proteomes" id="UP000532746"/>
    </source>
</evidence>
<dbReference type="Proteomes" id="UP000532746">
    <property type="component" value="Unassembled WGS sequence"/>
</dbReference>
<evidence type="ECO:0000313" key="3">
    <source>
        <dbReference type="EMBL" id="MBB6058792.1"/>
    </source>
</evidence>
<gene>
    <name evidence="3" type="ORF">HNQ93_001638</name>
</gene>
<feature type="compositionally biased region" description="Basic and acidic residues" evidence="1">
    <location>
        <begin position="25"/>
        <end position="48"/>
    </location>
</feature>
<feature type="chain" id="PRO_5031431193" description="Quinol oxidase subunit 4" evidence="2">
    <location>
        <begin position="21"/>
        <end position="86"/>
    </location>
</feature>
<feature type="signal peptide" evidence="2">
    <location>
        <begin position="1"/>
        <end position="20"/>
    </location>
</feature>